<comment type="function">
    <text evidence="7">Catalyzes the reversible isomerization of glucose-6-phosphate to fructose-6-phosphate.</text>
</comment>
<dbReference type="FunFam" id="1.10.1390.10:FF:000001">
    <property type="entry name" value="Glucose-6-phosphate isomerase"/>
    <property type="match status" value="1"/>
</dbReference>
<sequence length="543" mass="60699">MPDTSAWQALKAHRKTWNALRLRDLFAKDKKRFERLSLRLDDLLFDYSKNLVDAETIKLLVRLARENKVELMREAMFAGDRINLTEDRAVLHTALRNRSERPVLVDGQDVMPEVRRVLKQMRGFVNQVRSGKWKGYKGDAITDIVNIGIGGSDLGPVMACQALAPYAKKGLNAHFVSNVDPTHLAEVLKRVNPETTLFVVASKTFTTQETLANAHAARAWFLKAAKKPEAVAKHFVAVSTNAAEVGKFGIDTANMFGFWDWVGGRYSLWSAIGLPIALYVGMDNFEELLAGGFDMDEHFRTAPLDKNMPVLMALIGLWYNNFWDAQSYAVLPYDQYMARFPAYLQQLDMESNGKSVTREGKPVKVSTGPILFGEPGTNGQHAFYQLIHQGTKLVPCDFLAAAEPQNPVADQHEILLANCFAQTEALMKGKTAEEARAELAAAGLGKAEIKELLPHKVFSGNRPTNTLIYRKLTPRTLGRLIALYEHKVFVQGVIWNVNSYDQWGVELGKQLAKVILPEIKAATPAKGHDASTNGLIDYCRQWR</sequence>
<dbReference type="SUPFAM" id="SSF53697">
    <property type="entry name" value="SIS domain"/>
    <property type="match status" value="1"/>
</dbReference>
<dbReference type="HAMAP" id="MF_00473">
    <property type="entry name" value="G6P_isomerase"/>
    <property type="match status" value="1"/>
</dbReference>
<keyword evidence="10" id="KW-1185">Reference proteome</keyword>
<reference evidence="9 10" key="1">
    <citation type="submission" date="2019-03" db="EMBL/GenBank/DDBJ databases">
        <title>Genome sequence of Thiobacillaceae bacterium LSR1, a sulfur-oxidizing bacterium isolated from freshwater sediment.</title>
        <authorList>
            <person name="Li S."/>
        </authorList>
    </citation>
    <scope>NUCLEOTIDE SEQUENCE [LARGE SCALE GENOMIC DNA]</scope>
    <source>
        <strain evidence="9 10">LSR1</strain>
    </source>
</reference>
<comment type="caution">
    <text evidence="9">The sequence shown here is derived from an EMBL/GenBank/DDBJ whole genome shotgun (WGS) entry which is preliminary data.</text>
</comment>
<feature type="active site" description="Proton donor" evidence="7">
    <location>
        <position position="350"/>
    </location>
</feature>
<keyword evidence="7" id="KW-0963">Cytoplasm</keyword>
<dbReference type="UniPathway" id="UPA00138"/>
<dbReference type="EC" id="5.3.1.9" evidence="7"/>
<dbReference type="PANTHER" id="PTHR11469:SF1">
    <property type="entry name" value="GLUCOSE-6-PHOSPHATE ISOMERASE"/>
    <property type="match status" value="1"/>
</dbReference>
<dbReference type="InterPro" id="IPR023096">
    <property type="entry name" value="G6P_Isomerase_C"/>
</dbReference>
<evidence type="ECO:0000256" key="7">
    <source>
        <dbReference type="HAMAP-Rule" id="MF_00473"/>
    </source>
</evidence>
<dbReference type="Gene3D" id="1.10.1390.10">
    <property type="match status" value="1"/>
</dbReference>
<proteinExistence type="inferred from homology"/>
<evidence type="ECO:0000256" key="4">
    <source>
        <dbReference type="ARBA" id="ARBA00023152"/>
    </source>
</evidence>
<dbReference type="PROSITE" id="PS51463">
    <property type="entry name" value="P_GLUCOSE_ISOMERASE_3"/>
    <property type="match status" value="1"/>
</dbReference>
<feature type="active site" evidence="7">
    <location>
        <position position="509"/>
    </location>
</feature>
<evidence type="ECO:0000256" key="8">
    <source>
        <dbReference type="RuleBase" id="RU000612"/>
    </source>
</evidence>
<keyword evidence="3 7" id="KW-0312">Gluconeogenesis</keyword>
<protein>
    <recommendedName>
        <fullName evidence="7">Glucose-6-phosphate isomerase</fullName>
        <shortName evidence="7">GPI</shortName>
        <ecNumber evidence="7">5.3.1.9</ecNumber>
    </recommendedName>
    <alternativeName>
        <fullName evidence="7">Phosphoglucose isomerase</fullName>
        <shortName evidence="7">PGI</shortName>
    </alternativeName>
    <alternativeName>
        <fullName evidence="7">Phosphohexose isomerase</fullName>
        <shortName evidence="7">PHI</shortName>
    </alternativeName>
</protein>
<dbReference type="Gene3D" id="3.40.50.10490">
    <property type="entry name" value="Glucose-6-phosphate isomerase like protein, domain 1"/>
    <property type="match status" value="2"/>
</dbReference>
<dbReference type="GO" id="GO:0005829">
    <property type="term" value="C:cytosol"/>
    <property type="evidence" value="ECO:0007669"/>
    <property type="project" value="TreeGrafter"/>
</dbReference>
<evidence type="ECO:0000313" key="9">
    <source>
        <dbReference type="EMBL" id="TCJ16503.1"/>
    </source>
</evidence>
<dbReference type="InterPro" id="IPR035482">
    <property type="entry name" value="SIS_PGI_2"/>
</dbReference>
<dbReference type="AlphaFoldDB" id="A0A4R1BH25"/>
<dbReference type="UniPathway" id="UPA00109">
    <property type="reaction ID" value="UER00181"/>
</dbReference>
<keyword evidence="4 7" id="KW-0324">Glycolysis</keyword>
<dbReference type="CDD" id="cd05016">
    <property type="entry name" value="SIS_PGI_2"/>
    <property type="match status" value="1"/>
</dbReference>
<dbReference type="PANTHER" id="PTHR11469">
    <property type="entry name" value="GLUCOSE-6-PHOSPHATE ISOMERASE"/>
    <property type="match status" value="1"/>
</dbReference>
<dbReference type="GO" id="GO:0006094">
    <property type="term" value="P:gluconeogenesis"/>
    <property type="evidence" value="ECO:0007669"/>
    <property type="project" value="UniProtKB-UniRule"/>
</dbReference>
<evidence type="ECO:0000256" key="1">
    <source>
        <dbReference type="ARBA" id="ARBA00004926"/>
    </source>
</evidence>
<dbReference type="CDD" id="cd05015">
    <property type="entry name" value="SIS_PGI_1"/>
    <property type="match status" value="1"/>
</dbReference>
<dbReference type="InterPro" id="IPR035476">
    <property type="entry name" value="SIS_PGI_1"/>
</dbReference>
<feature type="active site" evidence="7">
    <location>
        <position position="381"/>
    </location>
</feature>
<accession>A0A4R1BH25</accession>
<comment type="similarity">
    <text evidence="2 7 8">Belongs to the GPI family.</text>
</comment>
<dbReference type="GO" id="GO:0048029">
    <property type="term" value="F:monosaccharide binding"/>
    <property type="evidence" value="ECO:0007669"/>
    <property type="project" value="TreeGrafter"/>
</dbReference>
<dbReference type="InterPro" id="IPR001672">
    <property type="entry name" value="G6P_Isomerase"/>
</dbReference>
<dbReference type="GO" id="GO:0004347">
    <property type="term" value="F:glucose-6-phosphate isomerase activity"/>
    <property type="evidence" value="ECO:0007669"/>
    <property type="project" value="UniProtKB-UniRule"/>
</dbReference>
<dbReference type="RefSeq" id="WP_131445156.1">
    <property type="nucleotide sequence ID" value="NZ_SJZB01000017.1"/>
</dbReference>
<dbReference type="InterPro" id="IPR046348">
    <property type="entry name" value="SIS_dom_sf"/>
</dbReference>
<evidence type="ECO:0000313" key="10">
    <source>
        <dbReference type="Proteomes" id="UP000295443"/>
    </source>
</evidence>
<name>A0A4R1BH25_9PROT</name>
<evidence type="ECO:0000256" key="2">
    <source>
        <dbReference type="ARBA" id="ARBA00006604"/>
    </source>
</evidence>
<comment type="pathway">
    <text evidence="1 7 8">Carbohydrate degradation; glycolysis; D-glyceraldehyde 3-phosphate and glycerone phosphate from D-glucose: step 2/4.</text>
</comment>
<keyword evidence="5 7" id="KW-0413">Isomerase</keyword>
<dbReference type="Proteomes" id="UP000295443">
    <property type="component" value="Unassembled WGS sequence"/>
</dbReference>
<dbReference type="GO" id="GO:0006096">
    <property type="term" value="P:glycolytic process"/>
    <property type="evidence" value="ECO:0007669"/>
    <property type="project" value="UniProtKB-UniRule"/>
</dbReference>
<dbReference type="NCBIfam" id="NF001211">
    <property type="entry name" value="PRK00179.1"/>
    <property type="match status" value="1"/>
</dbReference>
<evidence type="ECO:0000256" key="5">
    <source>
        <dbReference type="ARBA" id="ARBA00023235"/>
    </source>
</evidence>
<dbReference type="PROSITE" id="PS00174">
    <property type="entry name" value="P_GLUCOSE_ISOMERASE_2"/>
    <property type="match status" value="1"/>
</dbReference>
<comment type="pathway">
    <text evidence="7">Carbohydrate biosynthesis; gluconeogenesis.</text>
</comment>
<comment type="catalytic activity">
    <reaction evidence="6 7 8">
        <text>alpha-D-glucose 6-phosphate = beta-D-fructose 6-phosphate</text>
        <dbReference type="Rhea" id="RHEA:11816"/>
        <dbReference type="ChEBI" id="CHEBI:57634"/>
        <dbReference type="ChEBI" id="CHEBI:58225"/>
        <dbReference type="EC" id="5.3.1.9"/>
    </reaction>
</comment>
<dbReference type="EMBL" id="SJZB01000017">
    <property type="protein sequence ID" value="TCJ16503.1"/>
    <property type="molecule type" value="Genomic_DNA"/>
</dbReference>
<comment type="subcellular location">
    <subcellularLocation>
        <location evidence="7">Cytoplasm</location>
    </subcellularLocation>
</comment>
<organism evidence="9 10">
    <name type="scientific">Parasulfuritortus cantonensis</name>
    <dbReference type="NCBI Taxonomy" id="2528202"/>
    <lineage>
        <taxon>Bacteria</taxon>
        <taxon>Pseudomonadati</taxon>
        <taxon>Pseudomonadota</taxon>
        <taxon>Betaproteobacteria</taxon>
        <taxon>Nitrosomonadales</taxon>
        <taxon>Thiobacillaceae</taxon>
        <taxon>Parasulfuritortus</taxon>
    </lineage>
</organism>
<dbReference type="Pfam" id="PF00342">
    <property type="entry name" value="PGI"/>
    <property type="match status" value="1"/>
</dbReference>
<dbReference type="InterPro" id="IPR018189">
    <property type="entry name" value="Phosphoglucose_isomerase_CS"/>
</dbReference>
<dbReference type="GO" id="GO:0051156">
    <property type="term" value="P:glucose 6-phosphate metabolic process"/>
    <property type="evidence" value="ECO:0007669"/>
    <property type="project" value="TreeGrafter"/>
</dbReference>
<dbReference type="OrthoDB" id="140919at2"/>
<dbReference type="FunFam" id="3.40.50.10490:FF:000004">
    <property type="entry name" value="Glucose-6-phosphate isomerase"/>
    <property type="match status" value="1"/>
</dbReference>
<evidence type="ECO:0000256" key="3">
    <source>
        <dbReference type="ARBA" id="ARBA00022432"/>
    </source>
</evidence>
<dbReference type="GO" id="GO:0097367">
    <property type="term" value="F:carbohydrate derivative binding"/>
    <property type="evidence" value="ECO:0007669"/>
    <property type="project" value="InterPro"/>
</dbReference>
<gene>
    <name evidence="7" type="primary">pgi</name>
    <name evidence="9" type="ORF">EZJ19_04790</name>
</gene>
<dbReference type="PROSITE" id="PS00765">
    <property type="entry name" value="P_GLUCOSE_ISOMERASE_1"/>
    <property type="match status" value="1"/>
</dbReference>
<evidence type="ECO:0000256" key="6">
    <source>
        <dbReference type="ARBA" id="ARBA00029321"/>
    </source>
</evidence>
<dbReference type="PRINTS" id="PR00662">
    <property type="entry name" value="G6PISOMERASE"/>
</dbReference>